<protein>
    <submittedName>
        <fullName evidence="1">Uncharacterized protein</fullName>
    </submittedName>
</protein>
<keyword evidence="2" id="KW-1185">Reference proteome</keyword>
<organism evidence="1 2">
    <name type="scientific">Fonsecaea multimorphosa CBS 102226</name>
    <dbReference type="NCBI Taxonomy" id="1442371"/>
    <lineage>
        <taxon>Eukaryota</taxon>
        <taxon>Fungi</taxon>
        <taxon>Dikarya</taxon>
        <taxon>Ascomycota</taxon>
        <taxon>Pezizomycotina</taxon>
        <taxon>Eurotiomycetes</taxon>
        <taxon>Chaetothyriomycetidae</taxon>
        <taxon>Chaetothyriales</taxon>
        <taxon>Herpotrichiellaceae</taxon>
        <taxon>Fonsecaea</taxon>
    </lineage>
</organism>
<accession>A0A0D2HDM1</accession>
<dbReference type="VEuPathDB" id="FungiDB:Z520_04618"/>
<dbReference type="OrthoDB" id="4155698at2759"/>
<reference evidence="1 2" key="1">
    <citation type="submission" date="2015-01" db="EMBL/GenBank/DDBJ databases">
        <title>The Genome Sequence of Fonsecaea multimorphosa CBS 102226.</title>
        <authorList>
            <consortium name="The Broad Institute Genomics Platform"/>
            <person name="Cuomo C."/>
            <person name="de Hoog S."/>
            <person name="Gorbushina A."/>
            <person name="Stielow B."/>
            <person name="Teixiera M."/>
            <person name="Abouelleil A."/>
            <person name="Chapman S.B."/>
            <person name="Priest M."/>
            <person name="Young S.K."/>
            <person name="Wortman J."/>
            <person name="Nusbaum C."/>
            <person name="Birren B."/>
        </authorList>
    </citation>
    <scope>NUCLEOTIDE SEQUENCE [LARGE SCALE GENOMIC DNA]</scope>
    <source>
        <strain evidence="1 2">CBS 102226</strain>
    </source>
</reference>
<dbReference type="AlphaFoldDB" id="A0A0D2HDM1"/>
<dbReference type="EMBL" id="KN848068">
    <property type="protein sequence ID" value="KIX99980.1"/>
    <property type="molecule type" value="Genomic_DNA"/>
</dbReference>
<name>A0A0D2HDM1_9EURO</name>
<evidence type="ECO:0000313" key="2">
    <source>
        <dbReference type="Proteomes" id="UP000053411"/>
    </source>
</evidence>
<proteinExistence type="predicted"/>
<dbReference type="Proteomes" id="UP000053411">
    <property type="component" value="Unassembled WGS sequence"/>
</dbReference>
<dbReference type="RefSeq" id="XP_016634103.1">
    <property type="nucleotide sequence ID" value="XM_016775123.1"/>
</dbReference>
<gene>
    <name evidence="1" type="ORF">Z520_04618</name>
</gene>
<evidence type="ECO:0000313" key="1">
    <source>
        <dbReference type="EMBL" id="KIX99980.1"/>
    </source>
</evidence>
<sequence>MSPSNSKKNPPGHGRRRIKCTHPKCGSYGHFTSQCWVANPKLRPWGKPSRGTDGAWDLPADESNQVPNENLNPMHNWEAVSNTLPGQTSSPPYIPFPLFQLPQEIQDKIYEHVYDEKHGVRVFMSEIVGTRWGLEYLAKGGSEVVVRGYDYESVAYVSKKVREDSHRTRQKSFNGRMTIFWDKEYEADAFKKVCGPKFAAIRNRIMALSLCGLSHRSVGHGFDAVWRMLPAFFPRVNNIMIYYDAYRYIVPDPSPRIRDDGWLGNKELFDAGEMDSEFTWTGRILEMDSLVRYMADAAHPCKIHLNTAIHWFNDTFNRIIVLSQYVKFRPTMDGLDVVERVWDGA</sequence>
<dbReference type="GeneID" id="27710364"/>